<evidence type="ECO:0000313" key="2">
    <source>
        <dbReference type="Proteomes" id="UP000076871"/>
    </source>
</evidence>
<evidence type="ECO:0000313" key="1">
    <source>
        <dbReference type="EMBL" id="KZT07798.1"/>
    </source>
</evidence>
<dbReference type="RefSeq" id="XP_040765538.1">
    <property type="nucleotide sequence ID" value="XM_040901179.1"/>
</dbReference>
<keyword evidence="2" id="KW-1185">Reference proteome</keyword>
<gene>
    <name evidence="1" type="ORF">LAESUDRAFT_106367</name>
</gene>
<dbReference type="GeneID" id="63818211"/>
<organism evidence="1 2">
    <name type="scientific">Laetiporus sulphureus 93-53</name>
    <dbReference type="NCBI Taxonomy" id="1314785"/>
    <lineage>
        <taxon>Eukaryota</taxon>
        <taxon>Fungi</taxon>
        <taxon>Dikarya</taxon>
        <taxon>Basidiomycota</taxon>
        <taxon>Agaricomycotina</taxon>
        <taxon>Agaricomycetes</taxon>
        <taxon>Polyporales</taxon>
        <taxon>Laetiporus</taxon>
    </lineage>
</organism>
<sequence length="116" mass="12789">MSPPNQKDDDTTYTVLSVCSCPTRLAVQKWEEHTSAGYGWVLIRLGRCHCPGVMLGASTLFIVISQNRAVRPTSAHHNRARTAETATKRELHNVFASTHAPSGTLKPRYPLSCTIL</sequence>
<name>A0A165EUN9_9APHY</name>
<reference evidence="1 2" key="1">
    <citation type="journal article" date="2016" name="Mol. Biol. Evol.">
        <title>Comparative Genomics of Early-Diverging Mushroom-Forming Fungi Provides Insights into the Origins of Lignocellulose Decay Capabilities.</title>
        <authorList>
            <person name="Nagy L.G."/>
            <person name="Riley R."/>
            <person name="Tritt A."/>
            <person name="Adam C."/>
            <person name="Daum C."/>
            <person name="Floudas D."/>
            <person name="Sun H."/>
            <person name="Yadav J.S."/>
            <person name="Pangilinan J."/>
            <person name="Larsson K.H."/>
            <person name="Matsuura K."/>
            <person name="Barry K."/>
            <person name="Labutti K."/>
            <person name="Kuo R."/>
            <person name="Ohm R.A."/>
            <person name="Bhattacharya S.S."/>
            <person name="Shirouzu T."/>
            <person name="Yoshinaga Y."/>
            <person name="Martin F.M."/>
            <person name="Grigoriev I.V."/>
            <person name="Hibbett D.S."/>
        </authorList>
    </citation>
    <scope>NUCLEOTIDE SEQUENCE [LARGE SCALE GENOMIC DNA]</scope>
    <source>
        <strain evidence="1 2">93-53</strain>
    </source>
</reference>
<protein>
    <submittedName>
        <fullName evidence="1">Uncharacterized protein</fullName>
    </submittedName>
</protein>
<dbReference type="AlphaFoldDB" id="A0A165EUN9"/>
<proteinExistence type="predicted"/>
<dbReference type="InParanoid" id="A0A165EUN9"/>
<dbReference type="PROSITE" id="PS51257">
    <property type="entry name" value="PROKAR_LIPOPROTEIN"/>
    <property type="match status" value="1"/>
</dbReference>
<dbReference type="EMBL" id="KV427618">
    <property type="protein sequence ID" value="KZT07798.1"/>
    <property type="molecule type" value="Genomic_DNA"/>
</dbReference>
<accession>A0A165EUN9</accession>
<dbReference type="Proteomes" id="UP000076871">
    <property type="component" value="Unassembled WGS sequence"/>
</dbReference>